<proteinExistence type="predicted"/>
<reference evidence="1" key="2">
    <citation type="submission" date="2020-09" db="EMBL/GenBank/DDBJ databases">
        <authorList>
            <person name="Sun Q."/>
            <person name="Kim S."/>
        </authorList>
    </citation>
    <scope>NUCLEOTIDE SEQUENCE</scope>
    <source>
        <strain evidence="1">KCTC 12710</strain>
    </source>
</reference>
<evidence type="ECO:0000313" key="2">
    <source>
        <dbReference type="Proteomes" id="UP000636004"/>
    </source>
</evidence>
<dbReference type="AlphaFoldDB" id="A0A918R8I3"/>
<evidence type="ECO:0000313" key="1">
    <source>
        <dbReference type="EMBL" id="GGZ90033.1"/>
    </source>
</evidence>
<comment type="caution">
    <text evidence="1">The sequence shown here is derived from an EMBL/GenBank/DDBJ whole genome shotgun (WGS) entry which is preliminary data.</text>
</comment>
<dbReference type="EMBL" id="BMWZ01000007">
    <property type="protein sequence ID" value="GGZ90033.1"/>
    <property type="molecule type" value="Genomic_DNA"/>
</dbReference>
<evidence type="ECO:0008006" key="3">
    <source>
        <dbReference type="Google" id="ProtNLM"/>
    </source>
</evidence>
<dbReference type="SUPFAM" id="SSF56925">
    <property type="entry name" value="OMPA-like"/>
    <property type="match status" value="1"/>
</dbReference>
<reference evidence="1" key="1">
    <citation type="journal article" date="2014" name="Int. J. Syst. Evol. Microbiol.">
        <title>Complete genome sequence of Corynebacterium casei LMG S-19264T (=DSM 44701T), isolated from a smear-ripened cheese.</title>
        <authorList>
            <consortium name="US DOE Joint Genome Institute (JGI-PGF)"/>
            <person name="Walter F."/>
            <person name="Albersmeier A."/>
            <person name="Kalinowski J."/>
            <person name="Ruckert C."/>
        </authorList>
    </citation>
    <scope>NUCLEOTIDE SEQUENCE</scope>
    <source>
        <strain evidence="1">KCTC 12710</strain>
    </source>
</reference>
<dbReference type="Proteomes" id="UP000636004">
    <property type="component" value="Unassembled WGS sequence"/>
</dbReference>
<gene>
    <name evidence="1" type="ORF">GCM10007028_30470</name>
</gene>
<accession>A0A918R8I3</accession>
<keyword evidence="2" id="KW-1185">Reference proteome</keyword>
<organism evidence="1 2">
    <name type="scientific">Algibacter mikhailovii</name>
    <dbReference type="NCBI Taxonomy" id="425498"/>
    <lineage>
        <taxon>Bacteria</taxon>
        <taxon>Pseudomonadati</taxon>
        <taxon>Bacteroidota</taxon>
        <taxon>Flavobacteriia</taxon>
        <taxon>Flavobacteriales</taxon>
        <taxon>Flavobacteriaceae</taxon>
        <taxon>Algibacter</taxon>
    </lineage>
</organism>
<sequence>MPEPPPPKYDIDVGFKDIKNSIKFALMLAGQYKTEHIITQFNFSSLILESEAITPYELVLQDNIIKLTYMAGDIGVGYRVVKNPKFEFDALLGAKFIFFKIGLKTNAIGIGQIEGERSQYWIDPVIGTNLRYRPHPKIELIGYGDIGPTVFNTYNTSQFMLGANYMFTKTFMVSFGYRSYHLDFPRKEAIFNGNVKGWIMKVGFQF</sequence>
<dbReference type="InterPro" id="IPR011250">
    <property type="entry name" value="OMP/PagP_B-barrel"/>
</dbReference>
<name>A0A918R8I3_9FLAO</name>
<protein>
    <recommendedName>
        <fullName evidence="3">Outer membrane protein beta-barrel domain-containing protein</fullName>
    </recommendedName>
</protein>